<dbReference type="EMBL" id="MT144106">
    <property type="protein sequence ID" value="QJA48856.1"/>
    <property type="molecule type" value="Genomic_DNA"/>
</dbReference>
<proteinExistence type="predicted"/>
<protein>
    <submittedName>
        <fullName evidence="1">Uncharacterized protein</fullName>
    </submittedName>
</protein>
<evidence type="ECO:0000313" key="1">
    <source>
        <dbReference type="EMBL" id="QJA48856.1"/>
    </source>
</evidence>
<name>A0A6H1ZLQ4_9ZZZZ</name>
<sequence>MKIPLNKKYELEALLNNCVDDDEAILLERELGDNEIIDFNRKGNVIRFYLGKNGKQWGDDWNDIPYEHNAGRASDEFIKGYCDIAIDFDYEVEEICDNTDNSEYSKLDMVKRIVFALVIIKDKEYIFERKRIYFGDKIEDILKLNYVKLLERGDYTNG</sequence>
<dbReference type="AlphaFoldDB" id="A0A6H1ZLQ4"/>
<organism evidence="1">
    <name type="scientific">viral metagenome</name>
    <dbReference type="NCBI Taxonomy" id="1070528"/>
    <lineage>
        <taxon>unclassified sequences</taxon>
        <taxon>metagenomes</taxon>
        <taxon>organismal metagenomes</taxon>
    </lineage>
</organism>
<gene>
    <name evidence="1" type="ORF">TM448A01175_0011</name>
</gene>
<reference evidence="1" key="1">
    <citation type="submission" date="2020-03" db="EMBL/GenBank/DDBJ databases">
        <title>The deep terrestrial virosphere.</title>
        <authorList>
            <person name="Holmfeldt K."/>
            <person name="Nilsson E."/>
            <person name="Simone D."/>
            <person name="Lopez-Fernandez M."/>
            <person name="Wu X."/>
            <person name="de Brujin I."/>
            <person name="Lundin D."/>
            <person name="Andersson A."/>
            <person name="Bertilsson S."/>
            <person name="Dopson M."/>
        </authorList>
    </citation>
    <scope>NUCLEOTIDE SEQUENCE</scope>
    <source>
        <strain evidence="1">TM448A01175</strain>
    </source>
</reference>
<accession>A0A6H1ZLQ4</accession>